<keyword evidence="1 2" id="KW-0732">Signal</keyword>
<dbReference type="EMBL" id="QLLQ01000007">
    <property type="protein sequence ID" value="RAJ23028.1"/>
    <property type="molecule type" value="Genomic_DNA"/>
</dbReference>
<evidence type="ECO:0000256" key="1">
    <source>
        <dbReference type="ARBA" id="ARBA00022729"/>
    </source>
</evidence>
<evidence type="ECO:0000259" key="3">
    <source>
        <dbReference type="Pfam" id="PF18962"/>
    </source>
</evidence>
<gene>
    <name evidence="5" type="ORF">LX77_02187</name>
</gene>
<comment type="caution">
    <text evidence="5">The sequence shown here is derived from an EMBL/GenBank/DDBJ whole genome shotgun (WGS) entry which is preliminary data.</text>
</comment>
<organism evidence="5 6">
    <name type="scientific">Gelidibacter algens</name>
    <dbReference type="NCBI Taxonomy" id="49280"/>
    <lineage>
        <taxon>Bacteria</taxon>
        <taxon>Pseudomonadati</taxon>
        <taxon>Bacteroidota</taxon>
        <taxon>Flavobacteriia</taxon>
        <taxon>Flavobacteriales</taxon>
        <taxon>Flavobacteriaceae</taxon>
        <taxon>Gelidibacter</taxon>
    </lineage>
</organism>
<evidence type="ECO:0000259" key="4">
    <source>
        <dbReference type="Pfam" id="PF23759"/>
    </source>
</evidence>
<dbReference type="Proteomes" id="UP000248987">
    <property type="component" value="Unassembled WGS sequence"/>
</dbReference>
<sequence length="348" mass="38273">MKKCYLLHAILLMPLASFAQPANDDCANAQVLSISNSIITVPFDINTAVISNQLICNSTSNYADVWYKFTMPYNGNVNIDSGNGINNFALYDACGGNEILCINLRGLLPNLTTNSVYLLRLFRTASNASDPANQSFTIQGFQEVTNDDCSTAQTITVSTNSTTVNFEIGGAHINNEVGCEGSTPKTHADVWYDFTMPINGDIKISSGFSINNFALYDACNGLQIGCSITNGLFQNLTSGSTYKLRMYRLSSNAYYPLFKSFNISVDSALGISDKSQNDIKIYPNPAIETINISSAFPYEKIEMYDILGHQIKTVYNTNEINVSKLSEGVYILKIYTPKGFVSKQMIKK</sequence>
<proteinExistence type="predicted"/>
<name>A0A1A7QYK7_9FLAO</name>
<feature type="signal peptide" evidence="2">
    <location>
        <begin position="1"/>
        <end position="19"/>
    </location>
</feature>
<dbReference type="InterPro" id="IPR056600">
    <property type="entry name" value="GBD_T9SS_assoc"/>
</dbReference>
<dbReference type="Pfam" id="PF18962">
    <property type="entry name" value="Por_Secre_tail"/>
    <property type="match status" value="1"/>
</dbReference>
<dbReference type="Pfam" id="PF23759">
    <property type="entry name" value="GBD_T9SS_assoc"/>
    <property type="match status" value="2"/>
</dbReference>
<dbReference type="AlphaFoldDB" id="A0A1A7QYK7"/>
<accession>A0A1A7QYK7</accession>
<feature type="domain" description="T9SS-like galactose binding" evidence="4">
    <location>
        <begin position="145"/>
        <end position="263"/>
    </location>
</feature>
<evidence type="ECO:0000313" key="5">
    <source>
        <dbReference type="EMBL" id="RAJ23028.1"/>
    </source>
</evidence>
<feature type="domain" description="T9SS-like galactose binding" evidence="4">
    <location>
        <begin position="22"/>
        <end position="138"/>
    </location>
</feature>
<dbReference type="NCBIfam" id="TIGR04183">
    <property type="entry name" value="Por_Secre_tail"/>
    <property type="match status" value="1"/>
</dbReference>
<reference evidence="5 6" key="1">
    <citation type="submission" date="2018-06" db="EMBL/GenBank/DDBJ databases">
        <title>Genomic Encyclopedia of Archaeal and Bacterial Type Strains, Phase II (KMG-II): from individual species to whole genera.</title>
        <authorList>
            <person name="Goeker M."/>
        </authorList>
    </citation>
    <scope>NUCLEOTIDE SEQUENCE [LARGE SCALE GENOMIC DNA]</scope>
    <source>
        <strain evidence="5 6">DSM 12408</strain>
    </source>
</reference>
<dbReference type="InterPro" id="IPR026444">
    <property type="entry name" value="Secre_tail"/>
</dbReference>
<dbReference type="STRING" id="49280.A9996_11885"/>
<keyword evidence="6" id="KW-1185">Reference proteome</keyword>
<feature type="chain" id="PRO_5030025420" evidence="2">
    <location>
        <begin position="20"/>
        <end position="348"/>
    </location>
</feature>
<feature type="domain" description="Secretion system C-terminal sorting" evidence="3">
    <location>
        <begin position="281"/>
        <end position="345"/>
    </location>
</feature>
<evidence type="ECO:0000256" key="2">
    <source>
        <dbReference type="SAM" id="SignalP"/>
    </source>
</evidence>
<protein>
    <submittedName>
        <fullName evidence="5">Putative secreted protein (Por secretion system target)</fullName>
    </submittedName>
</protein>
<dbReference type="OrthoDB" id="667194at2"/>
<dbReference type="RefSeq" id="WP_066435098.1">
    <property type="nucleotide sequence ID" value="NZ_LZRN01000024.1"/>
</dbReference>
<evidence type="ECO:0000313" key="6">
    <source>
        <dbReference type="Proteomes" id="UP000248987"/>
    </source>
</evidence>